<evidence type="ECO:0000313" key="3">
    <source>
        <dbReference type="Proteomes" id="UP000316008"/>
    </source>
</evidence>
<dbReference type="RefSeq" id="WP_144331748.1">
    <property type="nucleotide sequence ID" value="NZ_VLPL01000001.1"/>
</dbReference>
<dbReference type="EMBL" id="VLPL01000001">
    <property type="protein sequence ID" value="TSJ48213.1"/>
    <property type="molecule type" value="Genomic_DNA"/>
</dbReference>
<accession>A0A556N7Z8</accession>
<gene>
    <name evidence="2" type="ORF">FO442_03480</name>
</gene>
<dbReference type="AlphaFoldDB" id="A0A556N7Z8"/>
<organism evidence="2 3">
    <name type="scientific">Fluviicola chungangensis</name>
    <dbReference type="NCBI Taxonomy" id="2597671"/>
    <lineage>
        <taxon>Bacteria</taxon>
        <taxon>Pseudomonadati</taxon>
        <taxon>Bacteroidota</taxon>
        <taxon>Flavobacteriia</taxon>
        <taxon>Flavobacteriales</taxon>
        <taxon>Crocinitomicaceae</taxon>
        <taxon>Fluviicola</taxon>
    </lineage>
</organism>
<proteinExistence type="predicted"/>
<keyword evidence="1" id="KW-0732">Signal</keyword>
<feature type="chain" id="PRO_5021984797" evidence="1">
    <location>
        <begin position="27"/>
        <end position="323"/>
    </location>
</feature>
<name>A0A556N7Z8_9FLAO</name>
<dbReference type="Proteomes" id="UP000316008">
    <property type="component" value="Unassembled WGS sequence"/>
</dbReference>
<protein>
    <submittedName>
        <fullName evidence="2">Uncharacterized protein</fullName>
    </submittedName>
</protein>
<reference evidence="2 3" key="1">
    <citation type="submission" date="2019-07" db="EMBL/GenBank/DDBJ databases">
        <authorList>
            <person name="Huq M.A."/>
        </authorList>
    </citation>
    <scope>NUCLEOTIDE SEQUENCE [LARGE SCALE GENOMIC DNA]</scope>
    <source>
        <strain evidence="2 3">MAH-3</strain>
    </source>
</reference>
<evidence type="ECO:0000313" key="2">
    <source>
        <dbReference type="EMBL" id="TSJ48213.1"/>
    </source>
</evidence>
<keyword evidence="3" id="KW-1185">Reference proteome</keyword>
<feature type="signal peptide" evidence="1">
    <location>
        <begin position="1"/>
        <end position="26"/>
    </location>
</feature>
<evidence type="ECO:0000256" key="1">
    <source>
        <dbReference type="SAM" id="SignalP"/>
    </source>
</evidence>
<comment type="caution">
    <text evidence="2">The sequence shown here is derived from an EMBL/GenBank/DDBJ whole genome shotgun (WGS) entry which is preliminary data.</text>
</comment>
<sequence>MKRLTNHFKTVFPLLLCLLFVLPAKAASVSSESPHYFIIDSWVSGFIAGLTKTKEKRWKAAWKRANLSAKNDARIWGGLFVSDTNSSSGKRFLEVTSRWTYQGPQTGIGFFMAHFYNTVLCKVNTVSYPNGSTLLNMNVGWTGICFGNYILAKKNCTPSPDNRIFQHEYGHYLQSKRMGFAYLIRVGLPAIMSKGDHDAHPVEVDCNREGFLYFNRINPAFQNDSAYYDKKGWDFLYNPFPDSIGVKKISGKNTFQYLNFRDSLDRQRIESLKVKAKWYDYAGWLVFPSPAIIGVCNAAKYNKVQLKQREMLNALDSTPTIPR</sequence>
<dbReference type="OrthoDB" id="6225685at2"/>